<evidence type="ECO:0000256" key="2">
    <source>
        <dbReference type="ARBA" id="ARBA00022771"/>
    </source>
</evidence>
<dbReference type="InterPro" id="IPR013320">
    <property type="entry name" value="ConA-like_dom_sf"/>
</dbReference>
<proteinExistence type="predicted"/>
<evidence type="ECO:0000259" key="6">
    <source>
        <dbReference type="PROSITE" id="PS50188"/>
    </source>
</evidence>
<dbReference type="SUPFAM" id="SSF57850">
    <property type="entry name" value="RING/U-box"/>
    <property type="match status" value="1"/>
</dbReference>
<dbReference type="InterPro" id="IPR013083">
    <property type="entry name" value="Znf_RING/FYVE/PHD"/>
</dbReference>
<dbReference type="InterPro" id="IPR050143">
    <property type="entry name" value="TRIM/RBCC"/>
</dbReference>
<dbReference type="PROSITE" id="PS50089">
    <property type="entry name" value="ZF_RING_2"/>
    <property type="match status" value="1"/>
</dbReference>
<evidence type="ECO:0000259" key="5">
    <source>
        <dbReference type="PROSITE" id="PS50089"/>
    </source>
</evidence>
<dbReference type="InterPro" id="IPR003877">
    <property type="entry name" value="SPRY_dom"/>
</dbReference>
<dbReference type="FunFam" id="2.60.120.920:FF:000040">
    <property type="entry name" value="Ret finger protein-like 4A"/>
    <property type="match status" value="1"/>
</dbReference>
<dbReference type="Pfam" id="PF15227">
    <property type="entry name" value="zf-C3HC4_4"/>
    <property type="match status" value="1"/>
</dbReference>
<dbReference type="InterPro" id="IPR006574">
    <property type="entry name" value="PRY"/>
</dbReference>
<dbReference type="InterPro" id="IPR003879">
    <property type="entry name" value="Butyrophylin_SPRY"/>
</dbReference>
<gene>
    <name evidence="8" type="primary">LOC100769785</name>
</gene>
<dbReference type="Gene3D" id="2.60.120.920">
    <property type="match status" value="1"/>
</dbReference>
<name>A0A9J7H3W0_CRIGR</name>
<dbReference type="InterPro" id="IPR001870">
    <property type="entry name" value="B30.2/SPRY"/>
</dbReference>
<dbReference type="PRINTS" id="PR01407">
    <property type="entry name" value="BUTYPHLNCDUF"/>
</dbReference>
<dbReference type="PROSITE" id="PS50188">
    <property type="entry name" value="B302_SPRY"/>
    <property type="match status" value="1"/>
</dbReference>
<dbReference type="InterPro" id="IPR037960">
    <property type="entry name" value="SPRY/PRY_RFPL"/>
</dbReference>
<reference evidence="7" key="1">
    <citation type="journal article" date="2018" name="Biotechnol. Bioeng.">
        <title>A reference genome of the Chinese hamster based on a hybrid assembly strategy.</title>
        <authorList>
            <person name="Rupp O."/>
            <person name="MacDonald M.L."/>
            <person name="Li S."/>
            <person name="Dhiman H."/>
            <person name="Polson S."/>
            <person name="Griep S."/>
            <person name="Heffner K."/>
            <person name="Hernandez I."/>
            <person name="Brinkrolf K."/>
            <person name="Jadhav V."/>
            <person name="Samoudi M."/>
            <person name="Hao H."/>
            <person name="Kingham B."/>
            <person name="Goesmann A."/>
            <person name="Betenbaugh M.J."/>
            <person name="Lewis N.E."/>
            <person name="Borth N."/>
            <person name="Lee K.H."/>
        </authorList>
    </citation>
    <scope>NUCLEOTIDE SEQUENCE [LARGE SCALE GENOMIC DNA]</scope>
    <source>
        <strain evidence="7">17A/GY</strain>
    </source>
</reference>
<keyword evidence="7" id="KW-1185">Reference proteome</keyword>
<evidence type="ECO:0000256" key="4">
    <source>
        <dbReference type="PROSITE-ProRule" id="PRU00175"/>
    </source>
</evidence>
<dbReference type="RefSeq" id="XP_035305068.1">
    <property type="nucleotide sequence ID" value="XM_035449177.1"/>
</dbReference>
<dbReference type="Gene3D" id="3.30.40.10">
    <property type="entry name" value="Zinc/RING finger domain, C3HC4 (zinc finger)"/>
    <property type="match status" value="1"/>
</dbReference>
<dbReference type="CDD" id="cd15821">
    <property type="entry name" value="SPRY_PRY_RFPL"/>
    <property type="match status" value="1"/>
</dbReference>
<protein>
    <submittedName>
        <fullName evidence="8">Ret finger protein-like 4A</fullName>
    </submittedName>
</protein>
<dbReference type="Pfam" id="PF13765">
    <property type="entry name" value="PRY"/>
    <property type="match status" value="1"/>
</dbReference>
<dbReference type="GeneID" id="100769785"/>
<dbReference type="GO" id="GO:0005737">
    <property type="term" value="C:cytoplasm"/>
    <property type="evidence" value="ECO:0007669"/>
    <property type="project" value="UniProtKB-ARBA"/>
</dbReference>
<dbReference type="Pfam" id="PF11002">
    <property type="entry name" value="RDM"/>
    <property type="match status" value="1"/>
</dbReference>
<evidence type="ECO:0000313" key="8">
    <source>
        <dbReference type="RefSeq" id="XP_035305068.1"/>
    </source>
</evidence>
<dbReference type="AlphaFoldDB" id="A0A9J7H3W0"/>
<sequence length="289" mass="32998">MAHSFKERISCLFCARYLEKPVYLKCGYTCCLRCTDTLERSPDGEGILCPHCSVVSLKEDILPAMQLERLITKVKKLEPWMKHILKMNPRLKIFQVHMTLDPDTAHDRLIISDDLMSVYCSSKRQDRKECAERFQVSTCVLGSSRFTSGRHYWELVVGRSKEWDVGVCKESVNRQEPINLTEEHGFWTVGVRGGEVYAACTEPLTVLIVNPRLHRVGIFLDLVKKSISFWDLSDGSHIFTFFNISDTDPLRPFFAPANSYPDDPKEALAICPVLNPGIFRRPANPEQGK</sequence>
<dbReference type="OrthoDB" id="6105938at2759"/>
<feature type="domain" description="RING-type" evidence="5">
    <location>
        <begin position="11"/>
        <end position="53"/>
    </location>
</feature>
<dbReference type="KEGG" id="cge:100769785"/>
<reference evidence="8" key="3">
    <citation type="submission" date="2025-08" db="UniProtKB">
        <authorList>
            <consortium name="RefSeq"/>
        </authorList>
    </citation>
    <scope>IDENTIFICATION</scope>
    <source>
        <strain evidence="8">17A/GY</strain>
        <tissue evidence="8">Liver</tissue>
    </source>
</reference>
<dbReference type="SMART" id="SM00589">
    <property type="entry name" value="PRY"/>
    <property type="match status" value="1"/>
</dbReference>
<dbReference type="SMART" id="SM00449">
    <property type="entry name" value="SPRY"/>
    <property type="match status" value="1"/>
</dbReference>
<keyword evidence="3" id="KW-0862">Zinc</keyword>
<evidence type="ECO:0000256" key="1">
    <source>
        <dbReference type="ARBA" id="ARBA00022723"/>
    </source>
</evidence>
<dbReference type="InterPro" id="IPR001841">
    <property type="entry name" value="Znf_RING"/>
</dbReference>
<dbReference type="GO" id="GO:0008270">
    <property type="term" value="F:zinc ion binding"/>
    <property type="evidence" value="ECO:0007669"/>
    <property type="project" value="UniProtKB-KW"/>
</dbReference>
<dbReference type="Pfam" id="PF00622">
    <property type="entry name" value="SPRY"/>
    <property type="match status" value="1"/>
</dbReference>
<evidence type="ECO:0000313" key="7">
    <source>
        <dbReference type="Proteomes" id="UP001108280"/>
    </source>
</evidence>
<reference evidence="7" key="2">
    <citation type="journal article" date="2020" name="Biotechnol. Bioeng.">
        <title>Chromosome-scale scaffolds for the Chinese hamster reference genome assembly to facilitate the study of the CHO epigenome.</title>
        <authorList>
            <person name="Hilliard W."/>
            <person name="MacDonald M."/>
            <person name="Lee K.H."/>
        </authorList>
    </citation>
    <scope>NUCLEOTIDE SEQUENCE [LARGE SCALE GENOMIC DNA]</scope>
    <source>
        <strain evidence="7">17A/GY</strain>
    </source>
</reference>
<keyword evidence="2 4" id="KW-0863">Zinc-finger</keyword>
<keyword evidence="1" id="KW-0479">Metal-binding</keyword>
<evidence type="ECO:0000256" key="3">
    <source>
        <dbReference type="ARBA" id="ARBA00022833"/>
    </source>
</evidence>
<dbReference type="PANTHER" id="PTHR24103">
    <property type="entry name" value="E3 UBIQUITIN-PROTEIN LIGASE TRIM"/>
    <property type="match status" value="1"/>
</dbReference>
<dbReference type="InterPro" id="IPR022723">
    <property type="entry name" value="RDM_domain_RFPL"/>
</dbReference>
<dbReference type="SUPFAM" id="SSF49899">
    <property type="entry name" value="Concanavalin A-like lectins/glucanases"/>
    <property type="match status" value="1"/>
</dbReference>
<dbReference type="Proteomes" id="UP001108280">
    <property type="component" value="Chromosome 9"/>
</dbReference>
<organism evidence="7 8">
    <name type="scientific">Cricetulus griseus</name>
    <name type="common">Chinese hamster</name>
    <name type="synonym">Cricetulus barabensis griseus</name>
    <dbReference type="NCBI Taxonomy" id="10029"/>
    <lineage>
        <taxon>Eukaryota</taxon>
        <taxon>Metazoa</taxon>
        <taxon>Chordata</taxon>
        <taxon>Craniata</taxon>
        <taxon>Vertebrata</taxon>
        <taxon>Euteleostomi</taxon>
        <taxon>Mammalia</taxon>
        <taxon>Eutheria</taxon>
        <taxon>Euarchontoglires</taxon>
        <taxon>Glires</taxon>
        <taxon>Rodentia</taxon>
        <taxon>Myomorpha</taxon>
        <taxon>Muroidea</taxon>
        <taxon>Cricetidae</taxon>
        <taxon>Cricetinae</taxon>
        <taxon>Cricetulus</taxon>
    </lineage>
</organism>
<dbReference type="InterPro" id="IPR043136">
    <property type="entry name" value="B30.2/SPRY_sf"/>
</dbReference>
<feature type="domain" description="B30.2/SPRY" evidence="6">
    <location>
        <begin position="78"/>
        <end position="273"/>
    </location>
</feature>
<accession>A0A9J7H3W0</accession>